<feature type="compositionally biased region" description="Basic and acidic residues" evidence="1">
    <location>
        <begin position="78"/>
        <end position="96"/>
    </location>
</feature>
<organism evidence="2 3">
    <name type="scientific">Littorina saxatilis</name>
    <dbReference type="NCBI Taxonomy" id="31220"/>
    <lineage>
        <taxon>Eukaryota</taxon>
        <taxon>Metazoa</taxon>
        <taxon>Spiralia</taxon>
        <taxon>Lophotrochozoa</taxon>
        <taxon>Mollusca</taxon>
        <taxon>Gastropoda</taxon>
        <taxon>Caenogastropoda</taxon>
        <taxon>Littorinimorpha</taxon>
        <taxon>Littorinoidea</taxon>
        <taxon>Littorinidae</taxon>
        <taxon>Littorina</taxon>
    </lineage>
</organism>
<feature type="compositionally biased region" description="Polar residues" evidence="1">
    <location>
        <begin position="200"/>
        <end position="210"/>
    </location>
</feature>
<proteinExistence type="predicted"/>
<evidence type="ECO:0000313" key="3">
    <source>
        <dbReference type="Proteomes" id="UP001374579"/>
    </source>
</evidence>
<reference evidence="2 3" key="1">
    <citation type="submission" date="2024-02" db="EMBL/GenBank/DDBJ databases">
        <title>Chromosome-scale genome assembly of the rough periwinkle Littorina saxatilis.</title>
        <authorList>
            <person name="De Jode A."/>
            <person name="Faria R."/>
            <person name="Formenti G."/>
            <person name="Sims Y."/>
            <person name="Smith T.P."/>
            <person name="Tracey A."/>
            <person name="Wood J.M.D."/>
            <person name="Zagrodzka Z.B."/>
            <person name="Johannesson K."/>
            <person name="Butlin R.K."/>
            <person name="Leder E.H."/>
        </authorList>
    </citation>
    <scope>NUCLEOTIDE SEQUENCE [LARGE SCALE GENOMIC DNA]</scope>
    <source>
        <strain evidence="2">Snail1</strain>
        <tissue evidence="2">Muscle</tissue>
    </source>
</reference>
<dbReference type="EMBL" id="JBAMIC010000004">
    <property type="protein sequence ID" value="KAK7107039.1"/>
    <property type="molecule type" value="Genomic_DNA"/>
</dbReference>
<gene>
    <name evidence="2" type="ORF">V1264_015024</name>
</gene>
<evidence type="ECO:0000256" key="1">
    <source>
        <dbReference type="SAM" id="MobiDB-lite"/>
    </source>
</evidence>
<dbReference type="AlphaFoldDB" id="A0AAN9BKV5"/>
<protein>
    <submittedName>
        <fullName evidence="2">Uncharacterized protein</fullName>
    </submittedName>
</protein>
<feature type="region of interest" description="Disordered" evidence="1">
    <location>
        <begin position="78"/>
        <end position="109"/>
    </location>
</feature>
<dbReference type="GO" id="GO:0005739">
    <property type="term" value="C:mitochondrion"/>
    <property type="evidence" value="ECO:0007669"/>
    <property type="project" value="TreeGrafter"/>
</dbReference>
<keyword evidence="3" id="KW-1185">Reference proteome</keyword>
<dbReference type="PANTHER" id="PTHR13338:SF4">
    <property type="entry name" value="NADH DEHYDROGENASE [UBIQUINONE] 1 ALPHA SUBCOMPLEX ASSEMBLY FACTOR 4"/>
    <property type="match status" value="1"/>
</dbReference>
<dbReference type="Pfam" id="PF06784">
    <property type="entry name" value="UPF0240"/>
    <property type="match status" value="1"/>
</dbReference>
<dbReference type="InterPro" id="IPR009622">
    <property type="entry name" value="NDUFAF4"/>
</dbReference>
<dbReference type="PANTHER" id="PTHR13338">
    <property type="entry name" value="UPF0240 PROTEIN"/>
    <property type="match status" value="1"/>
</dbReference>
<comment type="caution">
    <text evidence="2">The sequence shown here is derived from an EMBL/GenBank/DDBJ whole genome shotgun (WGS) entry which is preliminary data.</text>
</comment>
<accession>A0AAN9BKV5</accession>
<name>A0AAN9BKV5_9CAEN</name>
<evidence type="ECO:0000313" key="2">
    <source>
        <dbReference type="EMBL" id="KAK7107039.1"/>
    </source>
</evidence>
<feature type="region of interest" description="Disordered" evidence="1">
    <location>
        <begin position="186"/>
        <end position="210"/>
    </location>
</feature>
<dbReference type="Proteomes" id="UP001374579">
    <property type="component" value="Unassembled WGS sequence"/>
</dbReference>
<feature type="compositionally biased region" description="Basic and acidic residues" evidence="1">
    <location>
        <begin position="20"/>
        <end position="31"/>
    </location>
</feature>
<feature type="region of interest" description="Disordered" evidence="1">
    <location>
        <begin position="20"/>
        <end position="39"/>
    </location>
</feature>
<feature type="compositionally biased region" description="Basic and acidic residues" evidence="1">
    <location>
        <begin position="186"/>
        <end position="196"/>
    </location>
</feature>
<sequence>MGKAASKAFRPVKNFNVDNRARKVMDAEKPHPAPRHPSTAAAFDNIAREHPEFLEEQKKKHVQLDDFLKQVKVDSVGDNHEIKAKSDRSLPEDRNKNTPAEYGFPEPERIPEGRASLRQVLGFISQHHLDPRQNSPEKIAMDYKLDPAQVKKIVQYFQTLQMHIPQEMLDKNPKLLGSLNNRPAERQSLKGMDDVVKLSQGVNAGTQPKN</sequence>
<dbReference type="GO" id="GO:0032981">
    <property type="term" value="P:mitochondrial respiratory chain complex I assembly"/>
    <property type="evidence" value="ECO:0007669"/>
    <property type="project" value="InterPro"/>
</dbReference>